<comment type="caution">
    <text evidence="1">The sequence shown here is derived from an EMBL/GenBank/DDBJ whole genome shotgun (WGS) entry which is preliminary data.</text>
</comment>
<gene>
    <name evidence="1" type="ORF">HYZ11_09860</name>
</gene>
<organism evidence="1 2">
    <name type="scientific">Tectimicrobiota bacterium</name>
    <dbReference type="NCBI Taxonomy" id="2528274"/>
    <lineage>
        <taxon>Bacteria</taxon>
        <taxon>Pseudomonadati</taxon>
        <taxon>Nitrospinota/Tectimicrobiota group</taxon>
        <taxon>Candidatus Tectimicrobiota</taxon>
    </lineage>
</organism>
<dbReference type="AlphaFoldDB" id="A0A932HZ14"/>
<dbReference type="Proteomes" id="UP000782312">
    <property type="component" value="Unassembled WGS sequence"/>
</dbReference>
<reference evidence="1" key="1">
    <citation type="submission" date="2020-07" db="EMBL/GenBank/DDBJ databases">
        <title>Huge and variable diversity of episymbiotic CPR bacteria and DPANN archaea in groundwater ecosystems.</title>
        <authorList>
            <person name="He C.Y."/>
            <person name="Keren R."/>
            <person name="Whittaker M."/>
            <person name="Farag I.F."/>
            <person name="Doudna J."/>
            <person name="Cate J.H.D."/>
            <person name="Banfield J.F."/>
        </authorList>
    </citation>
    <scope>NUCLEOTIDE SEQUENCE</scope>
    <source>
        <strain evidence="1">NC_groundwater_763_Ag_S-0.2um_68_21</strain>
    </source>
</reference>
<accession>A0A932HZ14</accession>
<proteinExistence type="predicted"/>
<sequence>MLSRYDRIVFSLIALALAVIAMNPWVAPGYVSAQGGKVDVNVVEFAGTLFSEPNVKGRLPGIPVIILNK</sequence>
<evidence type="ECO:0000313" key="1">
    <source>
        <dbReference type="EMBL" id="MBI3127897.1"/>
    </source>
</evidence>
<name>A0A932HZ14_UNCTE</name>
<dbReference type="EMBL" id="JACPUR010000020">
    <property type="protein sequence ID" value="MBI3127897.1"/>
    <property type="molecule type" value="Genomic_DNA"/>
</dbReference>
<protein>
    <submittedName>
        <fullName evidence="1">Uncharacterized protein</fullName>
    </submittedName>
</protein>
<evidence type="ECO:0000313" key="2">
    <source>
        <dbReference type="Proteomes" id="UP000782312"/>
    </source>
</evidence>